<evidence type="ECO:0000256" key="4">
    <source>
        <dbReference type="ARBA" id="ARBA00022734"/>
    </source>
</evidence>
<dbReference type="PANTHER" id="PTHR15414">
    <property type="entry name" value="OS-9-RELATED"/>
    <property type="match status" value="1"/>
</dbReference>
<evidence type="ECO:0000256" key="7">
    <source>
        <dbReference type="RuleBase" id="RU369099"/>
    </source>
</evidence>
<dbReference type="GO" id="GO:0005788">
    <property type="term" value="C:endoplasmic reticulum lumen"/>
    <property type="evidence" value="ECO:0007669"/>
    <property type="project" value="UniProtKB-UniRule"/>
</dbReference>
<dbReference type="InterPro" id="IPR044865">
    <property type="entry name" value="MRH_dom"/>
</dbReference>
<dbReference type="SUPFAM" id="SSF50911">
    <property type="entry name" value="Mannose 6-phosphate receptor domain"/>
    <property type="match status" value="1"/>
</dbReference>
<keyword evidence="5 7" id="KW-0256">Endoplasmic reticulum</keyword>
<keyword evidence="12" id="KW-1185">Reference proteome</keyword>
<evidence type="ECO:0000256" key="8">
    <source>
        <dbReference type="SAM" id="MobiDB-lite"/>
    </source>
</evidence>
<keyword evidence="4 7" id="KW-0430">Lectin</keyword>
<evidence type="ECO:0000256" key="2">
    <source>
        <dbReference type="ARBA" id="ARBA00009918"/>
    </source>
</evidence>
<proteinExistence type="inferred from homology"/>
<dbReference type="GO" id="GO:0005789">
    <property type="term" value="C:endoplasmic reticulum membrane"/>
    <property type="evidence" value="ECO:0007669"/>
    <property type="project" value="UniProtKB-SubCell"/>
</dbReference>
<accession>A0AA39GHB8</accession>
<name>A0AA39GHB8_SARSR</name>
<keyword evidence="6" id="KW-1015">Disulfide bond</keyword>
<dbReference type="GO" id="GO:0030968">
    <property type="term" value="P:endoplasmic reticulum unfolded protein response"/>
    <property type="evidence" value="ECO:0007669"/>
    <property type="project" value="UniProtKB-UniRule"/>
</dbReference>
<evidence type="ECO:0000256" key="5">
    <source>
        <dbReference type="ARBA" id="ARBA00022824"/>
    </source>
</evidence>
<dbReference type="InterPro" id="IPR009011">
    <property type="entry name" value="Man6P_isomerase_rcpt-bd_dom_sf"/>
</dbReference>
<protein>
    <recommendedName>
        <fullName evidence="7">Endoplasmic reticulum lectin</fullName>
    </recommendedName>
    <alternativeName>
        <fullName evidence="7">Protein OS-9 homolog</fullName>
    </alternativeName>
</protein>
<dbReference type="Pfam" id="PF07915">
    <property type="entry name" value="PRKCSH"/>
    <property type="match status" value="1"/>
</dbReference>
<dbReference type="AlphaFoldDB" id="A0AA39GHB8"/>
<dbReference type="InterPro" id="IPR012913">
    <property type="entry name" value="OS9-like_dom"/>
</dbReference>
<comment type="function">
    <text evidence="7">Lectin involved in the quality control of the secretory pathway. As a member of the endoplasmic reticulum-associated degradation lumenal (ERAD-L) surveillance system, targets misfolded endoplasmic reticulum lumenal glycoproteins for degradation.</text>
</comment>
<keyword evidence="3 9" id="KW-0732">Signal</keyword>
<feature type="chain" id="PRO_5041241156" description="Endoplasmic reticulum lectin" evidence="9">
    <location>
        <begin position="19"/>
        <end position="513"/>
    </location>
</feature>
<feature type="region of interest" description="Disordered" evidence="8">
    <location>
        <begin position="467"/>
        <end position="513"/>
    </location>
</feature>
<dbReference type="InterPro" id="IPR045149">
    <property type="entry name" value="OS-9-like"/>
</dbReference>
<reference evidence="11" key="1">
    <citation type="submission" date="2022-10" db="EMBL/GenBank/DDBJ databases">
        <title>Determination and structural analysis of whole genome sequence of Sarocladium strictum F4-1.</title>
        <authorList>
            <person name="Hu L."/>
            <person name="Jiang Y."/>
        </authorList>
    </citation>
    <scope>NUCLEOTIDE SEQUENCE</scope>
    <source>
        <strain evidence="11">F4-1</strain>
    </source>
</reference>
<gene>
    <name evidence="11" type="ORF">NLU13_5282</name>
</gene>
<feature type="domain" description="MRH" evidence="10">
    <location>
        <begin position="145"/>
        <end position="290"/>
    </location>
</feature>
<feature type="region of interest" description="Disordered" evidence="8">
    <location>
        <begin position="370"/>
        <end position="391"/>
    </location>
</feature>
<dbReference type="Gene3D" id="2.70.130.10">
    <property type="entry name" value="Mannose-6-phosphate receptor binding domain"/>
    <property type="match status" value="1"/>
</dbReference>
<feature type="region of interest" description="Disordered" evidence="8">
    <location>
        <begin position="61"/>
        <end position="82"/>
    </location>
</feature>
<organism evidence="11 12">
    <name type="scientific">Sarocladium strictum</name>
    <name type="common">Black bundle disease fungus</name>
    <name type="synonym">Acremonium strictum</name>
    <dbReference type="NCBI Taxonomy" id="5046"/>
    <lineage>
        <taxon>Eukaryota</taxon>
        <taxon>Fungi</taxon>
        <taxon>Dikarya</taxon>
        <taxon>Ascomycota</taxon>
        <taxon>Pezizomycotina</taxon>
        <taxon>Sordariomycetes</taxon>
        <taxon>Hypocreomycetidae</taxon>
        <taxon>Hypocreales</taxon>
        <taxon>Sarocladiaceae</taxon>
        <taxon>Sarocladium</taxon>
    </lineage>
</organism>
<comment type="similarity">
    <text evidence="2 7">Belongs to the OS-9 family.</text>
</comment>
<evidence type="ECO:0000256" key="6">
    <source>
        <dbReference type="ARBA" id="ARBA00023157"/>
    </source>
</evidence>
<dbReference type="EMBL" id="JAPDFR010000004">
    <property type="protein sequence ID" value="KAK0386969.1"/>
    <property type="molecule type" value="Genomic_DNA"/>
</dbReference>
<comment type="subcellular location">
    <subcellularLocation>
        <location evidence="1 7">Endoplasmic reticulum membrane</location>
        <topology evidence="1 7">Peripheral membrane protein</topology>
        <orientation evidence="1 7">Lumenal side</orientation>
    </subcellularLocation>
</comment>
<evidence type="ECO:0000256" key="3">
    <source>
        <dbReference type="ARBA" id="ARBA00022729"/>
    </source>
</evidence>
<feature type="signal peptide" evidence="9">
    <location>
        <begin position="1"/>
        <end position="18"/>
    </location>
</feature>
<evidence type="ECO:0000256" key="9">
    <source>
        <dbReference type="SAM" id="SignalP"/>
    </source>
</evidence>
<evidence type="ECO:0000259" key="10">
    <source>
        <dbReference type="PROSITE" id="PS51914"/>
    </source>
</evidence>
<dbReference type="PROSITE" id="PS51914">
    <property type="entry name" value="MRH"/>
    <property type="match status" value="1"/>
</dbReference>
<keyword evidence="7" id="KW-0472">Membrane</keyword>
<sequence>MMRRLNLFLLASLRLCGARSDGFSIHSDLLAFPQYEVIFAEDPISEKDAELLLENRDAHPTYSADFTQPTGADDDGASASSGGEQYPRIYELMNMSQNKYLCSIPVIQPSAPQNETANELAKAAEAREHSRATAHGWNLLSELEDTCLYFGSGWWTYSFCHNREIVQYHALPAPPSADKPPKRDPRTAAFTLGREPAIPAQQKQRASVDGGDGKAAKPLPAELQITGDQQRYLVQKLEGGDVCDLTGRERTIEVQYQCKPGLPHDKIGYIKEVTICAYLMVIYTPRLCNDVAFLPREEPRANPINCQLVVENVNGAKPALLDAAIPLKEDLRTEAEGATEGEETDATAKQQEPINIGGILVGARNVLSAGDEAGKPPTKLNPPSSYFPAAKKGKPKISEVVARGASKEDGGKVEVLSKAEIEKLGLSSEVIEEMREQLEKLSGGKGWKLEVVQEEGGEKELRGWIYGLEGEEDGENNEEKWWDKDQYEDEVPADGGGGDGQQDGSEEKFKDEL</sequence>
<evidence type="ECO:0000313" key="11">
    <source>
        <dbReference type="EMBL" id="KAK0386969.1"/>
    </source>
</evidence>
<dbReference type="Proteomes" id="UP001175261">
    <property type="component" value="Unassembled WGS sequence"/>
</dbReference>
<evidence type="ECO:0000313" key="12">
    <source>
        <dbReference type="Proteomes" id="UP001175261"/>
    </source>
</evidence>
<feature type="region of interest" description="Disordered" evidence="8">
    <location>
        <begin position="192"/>
        <end position="217"/>
    </location>
</feature>
<dbReference type="PANTHER" id="PTHR15414:SF0">
    <property type="entry name" value="ENDOPLASMIC RETICULUM LECTIN 1"/>
    <property type="match status" value="1"/>
</dbReference>
<comment type="caution">
    <text evidence="11">The sequence shown here is derived from an EMBL/GenBank/DDBJ whole genome shotgun (WGS) entry which is preliminary data.</text>
</comment>
<evidence type="ECO:0000256" key="1">
    <source>
        <dbReference type="ARBA" id="ARBA00004367"/>
    </source>
</evidence>
<dbReference type="GO" id="GO:0030246">
    <property type="term" value="F:carbohydrate binding"/>
    <property type="evidence" value="ECO:0007669"/>
    <property type="project" value="UniProtKB-UniRule"/>
</dbReference>
<dbReference type="GO" id="GO:0030970">
    <property type="term" value="P:retrograde protein transport, ER to cytosol"/>
    <property type="evidence" value="ECO:0007669"/>
    <property type="project" value="TreeGrafter"/>
</dbReference>